<feature type="transmembrane region" description="Helical" evidence="7">
    <location>
        <begin position="6"/>
        <end position="27"/>
    </location>
</feature>
<proteinExistence type="predicted"/>
<dbReference type="PANTHER" id="PTHR22926:SF3">
    <property type="entry name" value="UNDECAPRENYL-PHOSPHATE ALPHA-N-ACETYLGLUCOSAMINYL 1-PHOSPHATE TRANSFERASE"/>
    <property type="match status" value="1"/>
</dbReference>
<keyword evidence="5 7" id="KW-1133">Transmembrane helix</keyword>
<feature type="transmembrane region" description="Helical" evidence="7">
    <location>
        <begin position="187"/>
        <end position="208"/>
    </location>
</feature>
<keyword evidence="3" id="KW-0808">Transferase</keyword>
<keyword evidence="2" id="KW-1003">Cell membrane</keyword>
<evidence type="ECO:0000256" key="4">
    <source>
        <dbReference type="ARBA" id="ARBA00022692"/>
    </source>
</evidence>
<reference evidence="9" key="1">
    <citation type="journal article" date="2019" name="Int. J. Syst. Evol. Microbiol.">
        <title>The Global Catalogue of Microorganisms (GCM) 10K type strain sequencing project: providing services to taxonomists for standard genome sequencing and annotation.</title>
        <authorList>
            <consortium name="The Broad Institute Genomics Platform"/>
            <consortium name="The Broad Institute Genome Sequencing Center for Infectious Disease"/>
            <person name="Wu L."/>
            <person name="Ma J."/>
        </authorList>
    </citation>
    <scope>NUCLEOTIDE SEQUENCE [LARGE SCALE GENOMIC DNA]</scope>
    <source>
        <strain evidence="9">KCTC 42247</strain>
    </source>
</reference>
<dbReference type="EMBL" id="JBHUMB010000006">
    <property type="protein sequence ID" value="MFD2742994.1"/>
    <property type="molecule type" value="Genomic_DNA"/>
</dbReference>
<dbReference type="RefSeq" id="WP_066754480.1">
    <property type="nucleotide sequence ID" value="NZ_JBHUMB010000006.1"/>
</dbReference>
<organism evidence="8 9">
    <name type="scientific">Sphingobacterium populi</name>
    <dbReference type="NCBI Taxonomy" id="1812824"/>
    <lineage>
        <taxon>Bacteria</taxon>
        <taxon>Pseudomonadati</taxon>
        <taxon>Bacteroidota</taxon>
        <taxon>Sphingobacteriia</taxon>
        <taxon>Sphingobacteriales</taxon>
        <taxon>Sphingobacteriaceae</taxon>
        <taxon>Sphingobacterium</taxon>
    </lineage>
</organism>
<evidence type="ECO:0000256" key="5">
    <source>
        <dbReference type="ARBA" id="ARBA00022989"/>
    </source>
</evidence>
<comment type="subcellular location">
    <subcellularLocation>
        <location evidence="1">Cell membrane</location>
        <topology evidence="1">Multi-pass membrane protein</topology>
    </subcellularLocation>
</comment>
<feature type="transmembrane region" description="Helical" evidence="7">
    <location>
        <begin position="111"/>
        <end position="132"/>
    </location>
</feature>
<evidence type="ECO:0000256" key="3">
    <source>
        <dbReference type="ARBA" id="ARBA00022679"/>
    </source>
</evidence>
<feature type="transmembrane region" description="Helical" evidence="7">
    <location>
        <begin position="289"/>
        <end position="308"/>
    </location>
</feature>
<keyword evidence="6 7" id="KW-0472">Membrane</keyword>
<dbReference type="CDD" id="cd06854">
    <property type="entry name" value="GT_WbpL_WbcO_like"/>
    <property type="match status" value="1"/>
</dbReference>
<comment type="caution">
    <text evidence="8">The sequence shown here is derived from an EMBL/GenBank/DDBJ whole genome shotgun (WGS) entry which is preliminary data.</text>
</comment>
<feature type="transmembrane region" description="Helical" evidence="7">
    <location>
        <begin position="214"/>
        <end position="232"/>
    </location>
</feature>
<keyword evidence="9" id="KW-1185">Reference proteome</keyword>
<evidence type="ECO:0000313" key="8">
    <source>
        <dbReference type="EMBL" id="MFD2742994.1"/>
    </source>
</evidence>
<gene>
    <name evidence="8" type="ORF">ACFSQ6_06250</name>
</gene>
<evidence type="ECO:0000313" key="9">
    <source>
        <dbReference type="Proteomes" id="UP001597418"/>
    </source>
</evidence>
<feature type="transmembrane region" description="Helical" evidence="7">
    <location>
        <begin position="164"/>
        <end position="180"/>
    </location>
</feature>
<accession>A0ABW5UAY6</accession>
<keyword evidence="4 7" id="KW-0812">Transmembrane</keyword>
<dbReference type="Proteomes" id="UP001597418">
    <property type="component" value="Unassembled WGS sequence"/>
</dbReference>
<sequence length="324" mass="36724">MPYILLLAAFIVFELLYFRIADHFNIIDKPNERSSHTEITLRGGGVVFYFAALVYFVASGFSYPWFFLGLTLMTAVSFADDLLTLSNKLRLVIHFLSVLLMAYQLELFAMPWFYLLATFVLVVGVINAYNFMDGINGITAAYSLAVGGLLMLVNHTVSFIDPDLLSYTMLGVLAFAFFNFRKKAKCFAGDVGSVAIAFILIFALAQLILYTGNFIYLLFLGIYGVDAVWTIIRRLYLKENIFQAHRSHLYQYLANEAGVPKLWVSAIYGILQFMLGLIVVYVTKFDVSVQILFSVVSLLVLSIAYLLLKTYIIKKHIRSNQQKR</sequence>
<dbReference type="PANTHER" id="PTHR22926">
    <property type="entry name" value="PHOSPHO-N-ACETYLMURAMOYL-PENTAPEPTIDE-TRANSFERASE"/>
    <property type="match status" value="1"/>
</dbReference>
<dbReference type="InterPro" id="IPR000715">
    <property type="entry name" value="Glycosyl_transferase_4"/>
</dbReference>
<evidence type="ECO:0000256" key="1">
    <source>
        <dbReference type="ARBA" id="ARBA00004651"/>
    </source>
</evidence>
<protein>
    <submittedName>
        <fullName evidence="8">Glycosyltransferase family 4 protein</fullName>
    </submittedName>
</protein>
<evidence type="ECO:0000256" key="6">
    <source>
        <dbReference type="ARBA" id="ARBA00023136"/>
    </source>
</evidence>
<evidence type="ECO:0000256" key="2">
    <source>
        <dbReference type="ARBA" id="ARBA00022475"/>
    </source>
</evidence>
<feature type="transmembrane region" description="Helical" evidence="7">
    <location>
        <begin position="139"/>
        <end position="158"/>
    </location>
</feature>
<name>A0ABW5UAY6_9SPHI</name>
<evidence type="ECO:0000256" key="7">
    <source>
        <dbReference type="SAM" id="Phobius"/>
    </source>
</evidence>
<dbReference type="Pfam" id="PF00953">
    <property type="entry name" value="Glycos_transf_4"/>
    <property type="match status" value="1"/>
</dbReference>
<feature type="transmembrane region" description="Helical" evidence="7">
    <location>
        <begin position="262"/>
        <end position="283"/>
    </location>
</feature>
<feature type="transmembrane region" description="Helical" evidence="7">
    <location>
        <begin position="39"/>
        <end position="57"/>
    </location>
</feature>